<keyword evidence="2" id="KW-1133">Transmembrane helix</keyword>
<feature type="compositionally biased region" description="Low complexity" evidence="1">
    <location>
        <begin position="114"/>
        <end position="128"/>
    </location>
</feature>
<evidence type="ECO:0000256" key="3">
    <source>
        <dbReference type="SAM" id="SignalP"/>
    </source>
</evidence>
<name>A0A0C2X342_AMAMK</name>
<dbReference type="InParanoid" id="A0A0C2X342"/>
<keyword evidence="2" id="KW-0472">Membrane</keyword>
<protein>
    <submittedName>
        <fullName evidence="4">Uncharacterized protein</fullName>
    </submittedName>
</protein>
<dbReference type="AlphaFoldDB" id="A0A0C2X342"/>
<feature type="region of interest" description="Disordered" evidence="1">
    <location>
        <begin position="364"/>
        <end position="390"/>
    </location>
</feature>
<dbReference type="EMBL" id="KN818262">
    <property type="protein sequence ID" value="KIL63138.1"/>
    <property type="molecule type" value="Genomic_DNA"/>
</dbReference>
<dbReference type="OrthoDB" id="10610520at2759"/>
<accession>A0A0C2X342</accession>
<keyword evidence="3" id="KW-0732">Signal</keyword>
<gene>
    <name evidence="4" type="ORF">M378DRAFT_164828</name>
</gene>
<feature type="region of interest" description="Disordered" evidence="1">
    <location>
        <begin position="286"/>
        <end position="312"/>
    </location>
</feature>
<keyword evidence="2" id="KW-0812">Transmembrane</keyword>
<feature type="chain" id="PRO_5002158411" evidence="3">
    <location>
        <begin position="19"/>
        <end position="390"/>
    </location>
</feature>
<proteinExistence type="predicted"/>
<evidence type="ECO:0000256" key="2">
    <source>
        <dbReference type="SAM" id="Phobius"/>
    </source>
</evidence>
<evidence type="ECO:0000256" key="1">
    <source>
        <dbReference type="SAM" id="MobiDB-lite"/>
    </source>
</evidence>
<feature type="transmembrane region" description="Helical" evidence="2">
    <location>
        <begin position="165"/>
        <end position="185"/>
    </location>
</feature>
<keyword evidence="5" id="KW-1185">Reference proteome</keyword>
<feature type="compositionally biased region" description="Polar residues" evidence="1">
    <location>
        <begin position="286"/>
        <end position="301"/>
    </location>
</feature>
<sequence>MHILASFVFFSLFGDLLAAPTWTTMTSSIHARHARLSPSRRDILNLSSSNSDLHDPIIVSAAVAPNAKQHDTPISLPKELYGEFFDDLESWGVKECNKEKPLPPVQKVLLQDVTTSSSASESPAPTKTFTRPDHLPHMGPGLELAPSVSPSNKSIRASSPSLRKLLAVVTVFGVIGLVILFCLLVNEPRILLWRCCKARKNSSLELVRTKRKLIMTEKDRSAWTSKYLSSLSPWPKYLSPPSSSPNDMSPELSASLDGQRPSTLIPDGALDISSDLQKSKWSITTSDYGVSPRTSASTAGGQRSMGPDSAQLVPPSVFVSSPWVNDPLASGSERNSDGSDYPFLCRYGHSRNQSAPVTLSIASSGSEWNVEGRSRSSSESSWKVPRVQWR</sequence>
<evidence type="ECO:0000313" key="4">
    <source>
        <dbReference type="EMBL" id="KIL63138.1"/>
    </source>
</evidence>
<dbReference type="HOGENOM" id="CLU_707824_0_0_1"/>
<feature type="region of interest" description="Disordered" evidence="1">
    <location>
        <begin position="239"/>
        <end position="258"/>
    </location>
</feature>
<reference evidence="4 5" key="1">
    <citation type="submission" date="2014-04" db="EMBL/GenBank/DDBJ databases">
        <title>Evolutionary Origins and Diversification of the Mycorrhizal Mutualists.</title>
        <authorList>
            <consortium name="DOE Joint Genome Institute"/>
            <consortium name="Mycorrhizal Genomics Consortium"/>
            <person name="Kohler A."/>
            <person name="Kuo A."/>
            <person name="Nagy L.G."/>
            <person name="Floudas D."/>
            <person name="Copeland A."/>
            <person name="Barry K.W."/>
            <person name="Cichocki N."/>
            <person name="Veneault-Fourrey C."/>
            <person name="LaButti K."/>
            <person name="Lindquist E.A."/>
            <person name="Lipzen A."/>
            <person name="Lundell T."/>
            <person name="Morin E."/>
            <person name="Murat C."/>
            <person name="Riley R."/>
            <person name="Ohm R."/>
            <person name="Sun H."/>
            <person name="Tunlid A."/>
            <person name="Henrissat B."/>
            <person name="Grigoriev I.V."/>
            <person name="Hibbett D.S."/>
            <person name="Martin F."/>
        </authorList>
    </citation>
    <scope>NUCLEOTIDE SEQUENCE [LARGE SCALE GENOMIC DNA]</scope>
    <source>
        <strain evidence="4 5">Koide BX008</strain>
    </source>
</reference>
<feature type="region of interest" description="Disordered" evidence="1">
    <location>
        <begin position="113"/>
        <end position="150"/>
    </location>
</feature>
<evidence type="ECO:0000313" key="5">
    <source>
        <dbReference type="Proteomes" id="UP000054549"/>
    </source>
</evidence>
<dbReference type="Proteomes" id="UP000054549">
    <property type="component" value="Unassembled WGS sequence"/>
</dbReference>
<feature type="signal peptide" evidence="3">
    <location>
        <begin position="1"/>
        <end position="18"/>
    </location>
</feature>
<organism evidence="4 5">
    <name type="scientific">Amanita muscaria (strain Koide BX008)</name>
    <dbReference type="NCBI Taxonomy" id="946122"/>
    <lineage>
        <taxon>Eukaryota</taxon>
        <taxon>Fungi</taxon>
        <taxon>Dikarya</taxon>
        <taxon>Basidiomycota</taxon>
        <taxon>Agaricomycotina</taxon>
        <taxon>Agaricomycetes</taxon>
        <taxon>Agaricomycetidae</taxon>
        <taxon>Agaricales</taxon>
        <taxon>Pluteineae</taxon>
        <taxon>Amanitaceae</taxon>
        <taxon>Amanita</taxon>
    </lineage>
</organism>